<sequence>MDHLRLTIPFESPMLTTTNHDRYRVGLTHVYPVLSRRSGGLSIGVNLNPNNACNWRCIYCQVPNLQRGAAPEIDLALLERELQGFLDDVLRGDFFASFQVPEELRTVRDIAISGNGEPTSSEQFPEVVDLIGRVVAKAGLAAGGKLVLISNGSLVHKATVQEGLRRWGKLGGKMWFKVDSATDAGLERINNAGISAAKLRENLETAAGLCKVWLQTCMFSLDDEPPTFGECQAYVKLLTDLLDKKVPIQGVQLYGLARESQQPEAPLLSALPSEWLERLAADIRRLGLTVNVAE</sequence>
<protein>
    <recommendedName>
        <fullName evidence="3">Radical SAM protein</fullName>
    </recommendedName>
</protein>
<dbReference type="SFLD" id="SFLDS00029">
    <property type="entry name" value="Radical_SAM"/>
    <property type="match status" value="1"/>
</dbReference>
<dbReference type="CDD" id="cd01335">
    <property type="entry name" value="Radical_SAM"/>
    <property type="match status" value="1"/>
</dbReference>
<evidence type="ECO:0000313" key="1">
    <source>
        <dbReference type="EMBL" id="BBL72594.1"/>
    </source>
</evidence>
<dbReference type="KEGG" id="moz:MoryE10_32000"/>
<organism evidence="1 2">
    <name type="scientific">Methylogaea oryzae</name>
    <dbReference type="NCBI Taxonomy" id="1295382"/>
    <lineage>
        <taxon>Bacteria</taxon>
        <taxon>Pseudomonadati</taxon>
        <taxon>Pseudomonadota</taxon>
        <taxon>Gammaproteobacteria</taxon>
        <taxon>Methylococcales</taxon>
        <taxon>Methylococcaceae</taxon>
        <taxon>Methylogaea</taxon>
    </lineage>
</organism>
<keyword evidence="2" id="KW-1185">Reference proteome</keyword>
<dbReference type="EMBL" id="AP019782">
    <property type="protein sequence ID" value="BBL72594.1"/>
    <property type="molecule type" value="Genomic_DNA"/>
</dbReference>
<dbReference type="InterPro" id="IPR007197">
    <property type="entry name" value="rSAM"/>
</dbReference>
<dbReference type="Proteomes" id="UP000824988">
    <property type="component" value="Chromosome"/>
</dbReference>
<dbReference type="AlphaFoldDB" id="A0A8D4VSQ0"/>
<gene>
    <name evidence="1" type="ORF">MoryE10_32000</name>
</gene>
<name>A0A8D4VSQ0_9GAMM</name>
<evidence type="ECO:0000313" key="2">
    <source>
        <dbReference type="Proteomes" id="UP000824988"/>
    </source>
</evidence>
<accession>A0A8D4VSQ0</accession>
<reference evidence="1" key="1">
    <citation type="submission" date="2019-06" db="EMBL/GenBank/DDBJ databases">
        <title>Complete genome sequence of Methylogaea oryzae strain JCM16910.</title>
        <authorList>
            <person name="Asakawa S."/>
        </authorList>
    </citation>
    <scope>NUCLEOTIDE SEQUENCE</scope>
    <source>
        <strain evidence="1">E10</strain>
    </source>
</reference>
<proteinExistence type="predicted"/>
<evidence type="ECO:0008006" key="3">
    <source>
        <dbReference type="Google" id="ProtNLM"/>
    </source>
</evidence>